<dbReference type="Proteomes" id="UP000287166">
    <property type="component" value="Unassembled WGS sequence"/>
</dbReference>
<organism evidence="2 3">
    <name type="scientific">Sparassis crispa</name>
    <dbReference type="NCBI Taxonomy" id="139825"/>
    <lineage>
        <taxon>Eukaryota</taxon>
        <taxon>Fungi</taxon>
        <taxon>Dikarya</taxon>
        <taxon>Basidiomycota</taxon>
        <taxon>Agaricomycotina</taxon>
        <taxon>Agaricomycetes</taxon>
        <taxon>Polyporales</taxon>
        <taxon>Sparassidaceae</taxon>
        <taxon>Sparassis</taxon>
    </lineage>
</organism>
<feature type="compositionally biased region" description="Basic residues" evidence="1">
    <location>
        <begin position="128"/>
        <end position="141"/>
    </location>
</feature>
<protein>
    <submittedName>
        <fullName evidence="2">Uncharacterized protein</fullName>
    </submittedName>
</protein>
<feature type="compositionally biased region" description="Polar residues" evidence="1">
    <location>
        <begin position="79"/>
        <end position="103"/>
    </location>
</feature>
<sequence length="448" mass="48923">MGILNTWLDTSPPIWSDKLTESVQPYSDKTSPLDFYPVPIAVTHSANDSASFIRPVAPERKDDTIPSMFARQREAQELPATQRSQHIASSPAGPSQQGESSGTCVPPEVITVSDDSEEGSVERDDPKGKKKATSKSYHVKAKFQLTSTGKQRHDRSQGSSLRGEGSGTHVATSELEANDNSDIEEGNIEKFSCQGQFLTKLLRLDPRNFPIYRGASIAHRHSESSHKRKCFGKRVFTSEADDLSNVETVEPVEDLRSKKKPTPKTSRAKSGPSKSISTMKRKPSEPLQEGSSQQGRHSSGHIVISEDHDDSAVALVENIGNPKSKQKETSKKVAVLSKRTSSTRKGNHGSSPQPEAELADATSSAYSLTSGREPVDDDSDEEVAPTDDPKGKKKVTTRASRSTAMRGQSTIPLDREYVRSSSIGLMGFWPDLTEGQVQWVAYKNDKAC</sequence>
<feature type="region of interest" description="Disordered" evidence="1">
    <location>
        <begin position="247"/>
        <end position="299"/>
    </location>
</feature>
<proteinExistence type="predicted"/>
<gene>
    <name evidence="2" type="ORF">SCP_1003860</name>
</gene>
<feature type="compositionally biased region" description="Low complexity" evidence="1">
    <location>
        <begin position="290"/>
        <end position="299"/>
    </location>
</feature>
<dbReference type="EMBL" id="BFAD01000010">
    <property type="protein sequence ID" value="GBE87139.1"/>
    <property type="molecule type" value="Genomic_DNA"/>
</dbReference>
<dbReference type="STRING" id="139825.A0A401GYA3"/>
<feature type="region of interest" description="Disordered" evidence="1">
    <location>
        <begin position="318"/>
        <end position="408"/>
    </location>
</feature>
<dbReference type="AlphaFoldDB" id="A0A401GYA3"/>
<feature type="compositionally biased region" description="Polar residues" evidence="1">
    <location>
        <begin position="397"/>
        <end position="408"/>
    </location>
</feature>
<feature type="region of interest" description="Disordered" evidence="1">
    <location>
        <begin position="75"/>
        <end position="183"/>
    </location>
</feature>
<keyword evidence="3" id="KW-1185">Reference proteome</keyword>
<dbReference type="InParanoid" id="A0A401GYA3"/>
<evidence type="ECO:0000313" key="3">
    <source>
        <dbReference type="Proteomes" id="UP000287166"/>
    </source>
</evidence>
<evidence type="ECO:0000313" key="2">
    <source>
        <dbReference type="EMBL" id="GBE87139.1"/>
    </source>
</evidence>
<accession>A0A401GYA3</accession>
<feature type="compositionally biased region" description="Acidic residues" evidence="1">
    <location>
        <begin position="375"/>
        <end position="385"/>
    </location>
</feature>
<comment type="caution">
    <text evidence="2">The sequence shown here is derived from an EMBL/GenBank/DDBJ whole genome shotgun (WGS) entry which is preliminary data.</text>
</comment>
<evidence type="ECO:0000256" key="1">
    <source>
        <dbReference type="SAM" id="MobiDB-lite"/>
    </source>
</evidence>
<feature type="compositionally biased region" description="Polar residues" evidence="1">
    <location>
        <begin position="361"/>
        <end position="370"/>
    </location>
</feature>
<reference evidence="2 3" key="1">
    <citation type="journal article" date="2018" name="Sci. Rep.">
        <title>Genome sequence of the cauliflower mushroom Sparassis crispa (Hanabiratake) and its association with beneficial usage.</title>
        <authorList>
            <person name="Kiyama R."/>
            <person name="Furutani Y."/>
            <person name="Kawaguchi K."/>
            <person name="Nakanishi T."/>
        </authorList>
    </citation>
    <scope>NUCLEOTIDE SEQUENCE [LARGE SCALE GENOMIC DNA]</scope>
</reference>
<dbReference type="GeneID" id="38784056"/>
<name>A0A401GYA3_9APHY</name>
<dbReference type="RefSeq" id="XP_027618052.1">
    <property type="nucleotide sequence ID" value="XM_027762251.1"/>
</dbReference>